<name>A0A9P6AJH9_9AGAM</name>
<comment type="similarity">
    <text evidence="2 6">Belongs to the GDT1 family.</text>
</comment>
<feature type="transmembrane region" description="Helical" evidence="6">
    <location>
        <begin position="173"/>
        <end position="190"/>
    </location>
</feature>
<dbReference type="GO" id="GO:0005384">
    <property type="term" value="F:manganese ion transmembrane transporter activity"/>
    <property type="evidence" value="ECO:0007669"/>
    <property type="project" value="TreeGrafter"/>
</dbReference>
<evidence type="ECO:0000313" key="8">
    <source>
        <dbReference type="EMBL" id="KAF9506982.1"/>
    </source>
</evidence>
<feature type="coiled-coil region" evidence="7">
    <location>
        <begin position="95"/>
        <end position="122"/>
    </location>
</feature>
<feature type="transmembrane region" description="Helical" evidence="6">
    <location>
        <begin position="244"/>
        <end position="261"/>
    </location>
</feature>
<evidence type="ECO:0000313" key="9">
    <source>
        <dbReference type="Proteomes" id="UP000886523"/>
    </source>
</evidence>
<keyword evidence="9" id="KW-1185">Reference proteome</keyword>
<feature type="transmembrane region" description="Helical" evidence="6">
    <location>
        <begin position="75"/>
        <end position="93"/>
    </location>
</feature>
<sequence>MSGSEGDGELRALGQAFTMIIASEIGDKTFLIAAILAMRHDRIIVFAGAFGSLFVMSVLSAGMGRILPTLISKQWTQFAAAALFLAFGVKMAIEGRQMKDGNERIQEEMREVEEEIEEEDAIVDGTGGHANGRPIPLEELEEGEPLSPPRLTHSTLNSEHTAKLAKKAVRNTCHHFFGPVFVQAFILTFLGEWGDRSQIATIALAAAHNVTVVAFGTIVGHGCCTALAVIGGRWISNRISVKRVTLAGAVLFLVFSVIYFIEALSVPIEADAPSDIIH</sequence>
<comment type="caution">
    <text evidence="8">The sequence shown here is derived from an EMBL/GenBank/DDBJ whole genome shotgun (WGS) entry which is preliminary data.</text>
</comment>
<organism evidence="8 9">
    <name type="scientific">Hydnum rufescens UP504</name>
    <dbReference type="NCBI Taxonomy" id="1448309"/>
    <lineage>
        <taxon>Eukaryota</taxon>
        <taxon>Fungi</taxon>
        <taxon>Dikarya</taxon>
        <taxon>Basidiomycota</taxon>
        <taxon>Agaricomycotina</taxon>
        <taxon>Agaricomycetes</taxon>
        <taxon>Cantharellales</taxon>
        <taxon>Hydnaceae</taxon>
        <taxon>Hydnum</taxon>
    </lineage>
</organism>
<proteinExistence type="inferred from homology"/>
<keyword evidence="7" id="KW-0175">Coiled coil</keyword>
<evidence type="ECO:0000256" key="2">
    <source>
        <dbReference type="ARBA" id="ARBA00009190"/>
    </source>
</evidence>
<evidence type="ECO:0000256" key="5">
    <source>
        <dbReference type="ARBA" id="ARBA00023136"/>
    </source>
</evidence>
<dbReference type="GO" id="GO:0015085">
    <property type="term" value="F:calcium ion transmembrane transporter activity"/>
    <property type="evidence" value="ECO:0007669"/>
    <property type="project" value="TreeGrafter"/>
</dbReference>
<reference evidence="8" key="1">
    <citation type="journal article" date="2020" name="Nat. Commun.">
        <title>Large-scale genome sequencing of mycorrhizal fungi provides insights into the early evolution of symbiotic traits.</title>
        <authorList>
            <person name="Miyauchi S."/>
            <person name="Kiss E."/>
            <person name="Kuo A."/>
            <person name="Drula E."/>
            <person name="Kohler A."/>
            <person name="Sanchez-Garcia M."/>
            <person name="Morin E."/>
            <person name="Andreopoulos B."/>
            <person name="Barry K.W."/>
            <person name="Bonito G."/>
            <person name="Buee M."/>
            <person name="Carver A."/>
            <person name="Chen C."/>
            <person name="Cichocki N."/>
            <person name="Clum A."/>
            <person name="Culley D."/>
            <person name="Crous P.W."/>
            <person name="Fauchery L."/>
            <person name="Girlanda M."/>
            <person name="Hayes R.D."/>
            <person name="Keri Z."/>
            <person name="LaButti K."/>
            <person name="Lipzen A."/>
            <person name="Lombard V."/>
            <person name="Magnuson J."/>
            <person name="Maillard F."/>
            <person name="Murat C."/>
            <person name="Nolan M."/>
            <person name="Ohm R.A."/>
            <person name="Pangilinan J."/>
            <person name="Pereira M.F."/>
            <person name="Perotto S."/>
            <person name="Peter M."/>
            <person name="Pfister S."/>
            <person name="Riley R."/>
            <person name="Sitrit Y."/>
            <person name="Stielow J.B."/>
            <person name="Szollosi G."/>
            <person name="Zifcakova L."/>
            <person name="Stursova M."/>
            <person name="Spatafora J.W."/>
            <person name="Tedersoo L."/>
            <person name="Vaario L.M."/>
            <person name="Yamada A."/>
            <person name="Yan M."/>
            <person name="Wang P."/>
            <person name="Xu J."/>
            <person name="Bruns T."/>
            <person name="Baldrian P."/>
            <person name="Vilgalys R."/>
            <person name="Dunand C."/>
            <person name="Henrissat B."/>
            <person name="Grigoriev I.V."/>
            <person name="Hibbett D."/>
            <person name="Nagy L.G."/>
            <person name="Martin F.M."/>
        </authorList>
    </citation>
    <scope>NUCLEOTIDE SEQUENCE</scope>
    <source>
        <strain evidence="8">UP504</strain>
    </source>
</reference>
<evidence type="ECO:0000256" key="6">
    <source>
        <dbReference type="RuleBase" id="RU365102"/>
    </source>
</evidence>
<dbReference type="InterPro" id="IPR001727">
    <property type="entry name" value="GDT1-like"/>
</dbReference>
<dbReference type="PANTHER" id="PTHR12608:SF1">
    <property type="entry name" value="TRANSMEMBRANE PROTEIN 165"/>
    <property type="match status" value="1"/>
</dbReference>
<evidence type="ECO:0000256" key="3">
    <source>
        <dbReference type="ARBA" id="ARBA00022692"/>
    </source>
</evidence>
<protein>
    <recommendedName>
        <fullName evidence="6">GDT1 family protein</fullName>
    </recommendedName>
</protein>
<feature type="transmembrane region" description="Helical" evidence="6">
    <location>
        <begin position="210"/>
        <end position="232"/>
    </location>
</feature>
<evidence type="ECO:0000256" key="4">
    <source>
        <dbReference type="ARBA" id="ARBA00022989"/>
    </source>
</evidence>
<keyword evidence="4 6" id="KW-1133">Transmembrane helix</keyword>
<dbReference type="Pfam" id="PF01169">
    <property type="entry name" value="GDT1"/>
    <property type="match status" value="2"/>
</dbReference>
<dbReference type="PANTHER" id="PTHR12608">
    <property type="entry name" value="TRANSMEMBRANE PROTEIN HTP-1 RELATED"/>
    <property type="match status" value="1"/>
</dbReference>
<gene>
    <name evidence="8" type="ORF">BS47DRAFT_1333579</name>
</gene>
<dbReference type="PROSITE" id="PS01214">
    <property type="entry name" value="UPF0016"/>
    <property type="match status" value="1"/>
</dbReference>
<dbReference type="GO" id="GO:0000329">
    <property type="term" value="C:fungal-type vacuole membrane"/>
    <property type="evidence" value="ECO:0007669"/>
    <property type="project" value="TreeGrafter"/>
</dbReference>
<dbReference type="GO" id="GO:0005794">
    <property type="term" value="C:Golgi apparatus"/>
    <property type="evidence" value="ECO:0007669"/>
    <property type="project" value="TreeGrafter"/>
</dbReference>
<dbReference type="Proteomes" id="UP000886523">
    <property type="component" value="Unassembled WGS sequence"/>
</dbReference>
<dbReference type="InterPro" id="IPR036259">
    <property type="entry name" value="MFS_trans_sf"/>
</dbReference>
<dbReference type="SUPFAM" id="SSF103473">
    <property type="entry name" value="MFS general substrate transporter"/>
    <property type="match status" value="1"/>
</dbReference>
<evidence type="ECO:0000256" key="1">
    <source>
        <dbReference type="ARBA" id="ARBA00004141"/>
    </source>
</evidence>
<feature type="transmembrane region" description="Helical" evidence="6">
    <location>
        <begin position="43"/>
        <end position="63"/>
    </location>
</feature>
<dbReference type="AlphaFoldDB" id="A0A9P6AJH9"/>
<keyword evidence="5 6" id="KW-0472">Membrane</keyword>
<comment type="subcellular location">
    <subcellularLocation>
        <location evidence="1 6">Membrane</location>
        <topology evidence="1 6">Multi-pass membrane protein</topology>
    </subcellularLocation>
</comment>
<dbReference type="OrthoDB" id="442680at2759"/>
<dbReference type="GO" id="GO:0032468">
    <property type="term" value="P:Golgi calcium ion homeostasis"/>
    <property type="evidence" value="ECO:0007669"/>
    <property type="project" value="TreeGrafter"/>
</dbReference>
<accession>A0A9P6AJH9</accession>
<evidence type="ECO:0000256" key="7">
    <source>
        <dbReference type="SAM" id="Coils"/>
    </source>
</evidence>
<feature type="transmembrane region" description="Helical" evidence="6">
    <location>
        <begin position="12"/>
        <end position="36"/>
    </location>
</feature>
<dbReference type="EMBL" id="MU129093">
    <property type="protein sequence ID" value="KAF9506982.1"/>
    <property type="molecule type" value="Genomic_DNA"/>
</dbReference>
<dbReference type="GO" id="GO:0032472">
    <property type="term" value="P:Golgi calcium ion transport"/>
    <property type="evidence" value="ECO:0007669"/>
    <property type="project" value="TreeGrafter"/>
</dbReference>
<keyword evidence="3 6" id="KW-0812">Transmembrane</keyword>
<dbReference type="InterPro" id="IPR049555">
    <property type="entry name" value="GDT1-like_CS"/>
</dbReference>